<comment type="caution">
    <text evidence="1">The sequence shown here is derived from an EMBL/GenBank/DDBJ whole genome shotgun (WGS) entry which is preliminary data.</text>
</comment>
<dbReference type="AlphaFoldDB" id="A0A9W6TVK1"/>
<accession>A0A9W6TVK1</accession>
<protein>
    <submittedName>
        <fullName evidence="1">Unnamed protein product</fullName>
    </submittedName>
</protein>
<proteinExistence type="predicted"/>
<keyword evidence="2" id="KW-1185">Reference proteome</keyword>
<name>A0A9W6TVK1_9STRA</name>
<gene>
    <name evidence="1" type="ORF">Plil01_000789200</name>
</gene>
<organism evidence="1 2">
    <name type="scientific">Phytophthora lilii</name>
    <dbReference type="NCBI Taxonomy" id="2077276"/>
    <lineage>
        <taxon>Eukaryota</taxon>
        <taxon>Sar</taxon>
        <taxon>Stramenopiles</taxon>
        <taxon>Oomycota</taxon>
        <taxon>Peronosporomycetes</taxon>
        <taxon>Peronosporales</taxon>
        <taxon>Peronosporaceae</taxon>
        <taxon>Phytophthora</taxon>
    </lineage>
</organism>
<dbReference type="Proteomes" id="UP001165083">
    <property type="component" value="Unassembled WGS sequence"/>
</dbReference>
<sequence length="103" mass="11545">MSGLHRFWSIYNDASCDGVPTGVFMKRLNDCVSKVASDGAKCAVIYDDSNNLIDYVDESCHEGRVAGLDELFNGEPYMAYDYYYDVDCTDYEKSAAYLATVFV</sequence>
<dbReference type="EMBL" id="BSXW01000373">
    <property type="protein sequence ID" value="GMF20336.1"/>
    <property type="molecule type" value="Genomic_DNA"/>
</dbReference>
<reference evidence="1" key="1">
    <citation type="submission" date="2023-04" db="EMBL/GenBank/DDBJ databases">
        <title>Phytophthora lilii NBRC 32176.</title>
        <authorList>
            <person name="Ichikawa N."/>
            <person name="Sato H."/>
            <person name="Tonouchi N."/>
        </authorList>
    </citation>
    <scope>NUCLEOTIDE SEQUENCE</scope>
    <source>
        <strain evidence="1">NBRC 32176</strain>
    </source>
</reference>
<dbReference type="OrthoDB" id="127555at2759"/>
<evidence type="ECO:0000313" key="1">
    <source>
        <dbReference type="EMBL" id="GMF20336.1"/>
    </source>
</evidence>
<evidence type="ECO:0000313" key="2">
    <source>
        <dbReference type="Proteomes" id="UP001165083"/>
    </source>
</evidence>